<proteinExistence type="predicted"/>
<comment type="caution">
    <text evidence="2">The sequence shown here is derived from an EMBL/GenBank/DDBJ whole genome shotgun (WGS) entry which is preliminary data.</text>
</comment>
<feature type="region of interest" description="Disordered" evidence="1">
    <location>
        <begin position="12"/>
        <end position="46"/>
    </location>
</feature>
<gene>
    <name evidence="2" type="ORF">BIFBRE_02800</name>
</gene>
<dbReference type="Proteomes" id="UP000003191">
    <property type="component" value="Unassembled WGS sequence"/>
</dbReference>
<protein>
    <submittedName>
        <fullName evidence="2">Uncharacterized protein</fullName>
    </submittedName>
</protein>
<accession>D4BL68</accession>
<keyword evidence="3" id="KW-1185">Reference proteome</keyword>
<sequence length="46" mass="5254">MDPVRLACVKHAASVHPEPESNPPQKTFMKSIRIDDSQNKNRRARP</sequence>
<evidence type="ECO:0000256" key="1">
    <source>
        <dbReference type="SAM" id="MobiDB-lite"/>
    </source>
</evidence>
<evidence type="ECO:0000313" key="3">
    <source>
        <dbReference type="Proteomes" id="UP000003191"/>
    </source>
</evidence>
<organism evidence="2 3">
    <name type="scientific">Bifidobacterium breve DSM 20213 = JCM 1192</name>
    <dbReference type="NCBI Taxonomy" id="518634"/>
    <lineage>
        <taxon>Bacteria</taxon>
        <taxon>Bacillati</taxon>
        <taxon>Actinomycetota</taxon>
        <taxon>Actinomycetes</taxon>
        <taxon>Bifidobacteriales</taxon>
        <taxon>Bifidobacteriaceae</taxon>
        <taxon>Bifidobacterium</taxon>
    </lineage>
</organism>
<dbReference type="HOGENOM" id="CLU_3180714_0_0_11"/>
<dbReference type="AlphaFoldDB" id="D4BL68"/>
<dbReference type="EMBL" id="ACCG02000002">
    <property type="protein sequence ID" value="EFE90056.1"/>
    <property type="molecule type" value="Genomic_DNA"/>
</dbReference>
<evidence type="ECO:0000313" key="2">
    <source>
        <dbReference type="EMBL" id="EFE90056.1"/>
    </source>
</evidence>
<reference evidence="2 3" key="1">
    <citation type="submission" date="2010-02" db="EMBL/GenBank/DDBJ databases">
        <authorList>
            <person name="Weinstock G."/>
            <person name="Sodergren E."/>
            <person name="Clifton S."/>
            <person name="Fulton L."/>
            <person name="Fulton B."/>
            <person name="Courtney L."/>
            <person name="Fronick C."/>
            <person name="Harrison M."/>
            <person name="Strong C."/>
            <person name="Farmer C."/>
            <person name="Delahaunty K."/>
            <person name="Markovic C."/>
            <person name="Hall O."/>
            <person name="Minx P."/>
            <person name="Tomlinson C."/>
            <person name="Mitreva M."/>
            <person name="Nelson J."/>
            <person name="Hou S."/>
            <person name="Wollam A."/>
            <person name="Pepin K.H."/>
            <person name="Johnson M."/>
            <person name="Bhonagiri V."/>
            <person name="Zhang X."/>
            <person name="Suruliraj S."/>
            <person name="Warren W."/>
            <person name="Chinwalla A."/>
            <person name="Mardis E.R."/>
            <person name="Wilson R.K."/>
        </authorList>
    </citation>
    <scope>NUCLEOTIDE SEQUENCE [LARGE SCALE GENOMIC DNA]</scope>
    <source>
        <strain evidence="2 3">DSM 20213</strain>
    </source>
</reference>
<name>D4BL68_BIFBR</name>